<keyword evidence="2" id="KW-1185">Reference proteome</keyword>
<proteinExistence type="predicted"/>
<dbReference type="Proteomes" id="UP000479710">
    <property type="component" value="Unassembled WGS sequence"/>
</dbReference>
<gene>
    <name evidence="1" type="ORF">E2562_032024</name>
</gene>
<dbReference type="EMBL" id="SPHZ02000001">
    <property type="protein sequence ID" value="KAF0935311.1"/>
    <property type="molecule type" value="Genomic_DNA"/>
</dbReference>
<name>A0A6G1FEL5_9ORYZ</name>
<evidence type="ECO:0000313" key="1">
    <source>
        <dbReference type="EMBL" id="KAF0935311.1"/>
    </source>
</evidence>
<organism evidence="1 2">
    <name type="scientific">Oryza meyeriana var. granulata</name>
    <dbReference type="NCBI Taxonomy" id="110450"/>
    <lineage>
        <taxon>Eukaryota</taxon>
        <taxon>Viridiplantae</taxon>
        <taxon>Streptophyta</taxon>
        <taxon>Embryophyta</taxon>
        <taxon>Tracheophyta</taxon>
        <taxon>Spermatophyta</taxon>
        <taxon>Magnoliopsida</taxon>
        <taxon>Liliopsida</taxon>
        <taxon>Poales</taxon>
        <taxon>Poaceae</taxon>
        <taxon>BOP clade</taxon>
        <taxon>Oryzoideae</taxon>
        <taxon>Oryzeae</taxon>
        <taxon>Oryzinae</taxon>
        <taxon>Oryza</taxon>
        <taxon>Oryza meyeriana</taxon>
    </lineage>
</organism>
<protein>
    <submittedName>
        <fullName evidence="1">Uncharacterized protein</fullName>
    </submittedName>
</protein>
<accession>A0A6G1FEL5</accession>
<comment type="caution">
    <text evidence="1">The sequence shown here is derived from an EMBL/GenBank/DDBJ whole genome shotgun (WGS) entry which is preliminary data.</text>
</comment>
<reference evidence="1 2" key="1">
    <citation type="submission" date="2019-11" db="EMBL/GenBank/DDBJ databases">
        <title>Whole genome sequence of Oryza granulata.</title>
        <authorList>
            <person name="Li W."/>
        </authorList>
    </citation>
    <scope>NUCLEOTIDE SEQUENCE [LARGE SCALE GENOMIC DNA]</scope>
    <source>
        <strain evidence="2">cv. Menghai</strain>
        <tissue evidence="1">Leaf</tissue>
    </source>
</reference>
<dbReference type="AlphaFoldDB" id="A0A6G1FEL5"/>
<sequence length="142" mass="15110">MVPNIVISVEAEAAGNFLFTDELLILDIHSLTPPWSDASCISYLVRDAIQATSSQSFSNGRPSGSGGTHTWRRWGQRRMLGDEPMNSGGMVAPSGTTSIETPGLSLLIYVTAAVAATPPPPATTPFRCSFFSALFYLEAAVD</sequence>
<evidence type="ECO:0000313" key="2">
    <source>
        <dbReference type="Proteomes" id="UP000479710"/>
    </source>
</evidence>